<gene>
    <name evidence="1" type="ORF">BLNAU_21817</name>
</gene>
<dbReference type="Proteomes" id="UP001281761">
    <property type="component" value="Unassembled WGS sequence"/>
</dbReference>
<accession>A0ABQ9WUS4</accession>
<reference evidence="1 2" key="1">
    <citation type="journal article" date="2022" name="bioRxiv">
        <title>Genomics of Preaxostyla Flagellates Illuminates Evolutionary Transitions and the Path Towards Mitochondrial Loss.</title>
        <authorList>
            <person name="Novak L.V.F."/>
            <person name="Treitli S.C."/>
            <person name="Pyrih J."/>
            <person name="Halakuc P."/>
            <person name="Pipaliya S.V."/>
            <person name="Vacek V."/>
            <person name="Brzon O."/>
            <person name="Soukal P."/>
            <person name="Eme L."/>
            <person name="Dacks J.B."/>
            <person name="Karnkowska A."/>
            <person name="Elias M."/>
            <person name="Hampl V."/>
        </authorList>
    </citation>
    <scope>NUCLEOTIDE SEQUENCE [LARGE SCALE GENOMIC DNA]</scope>
    <source>
        <strain evidence="1">NAU3</strain>
        <tissue evidence="1">Gut</tissue>
    </source>
</reference>
<comment type="caution">
    <text evidence="1">The sequence shown here is derived from an EMBL/GenBank/DDBJ whole genome shotgun (WGS) entry which is preliminary data.</text>
</comment>
<sequence length="548" mass="60362">MGLSCSSLKKTKSKSKPTIAKPALIGIRPAQLLTLPRLLFTSRSHFAIDNTTITRSSENFDPHLYINNSSILLKAPITTGILSVTLVILSLPNVGYGPGGIMIGLLDSTAPVPEVAQCLGIQMKNSVSISSSSGLLWIHRLFVQDDPQHESCHFFLKEGDCVRMEVDMDSTPRTVHFFVNGESGRCFVTADSVELSLFCLFKTRKYEVSLSRPSSLRNHSIYLPTHPDQSTVLQVIKDGHPVDDESSKKAKDLFVQIGNTYSPNSDDFIRGLVPSSHAESAKEFVTSMVVLTSSANQIPVPETLDLLIDLIMSSSSNVHLSLINLNLVPQLLSSLNPQSLSFEDAPDVVLFVASLLSQLLQISSPHSLIKLEIENNWDRSALHDTTLAHLLVPSEGFIRHVCLNRPSFEEKEISLIFMSLLMQILHISPYHPPTMDFIQTLPIVLSIPSMLTSCPSDQSKFYCLTDLLAEQTECIKRDGSNRRSNTIVARFLANEGFSDVLEQMMMADEEGDSGSYIVACSISLSCMFGINPATLDYGVNLTALHRHT</sequence>
<evidence type="ECO:0008006" key="3">
    <source>
        <dbReference type="Google" id="ProtNLM"/>
    </source>
</evidence>
<protein>
    <recommendedName>
        <fullName evidence="3">DUF4704 domain-containing protein</fullName>
    </recommendedName>
</protein>
<evidence type="ECO:0000313" key="2">
    <source>
        <dbReference type="Proteomes" id="UP001281761"/>
    </source>
</evidence>
<organism evidence="1 2">
    <name type="scientific">Blattamonas nauphoetae</name>
    <dbReference type="NCBI Taxonomy" id="2049346"/>
    <lineage>
        <taxon>Eukaryota</taxon>
        <taxon>Metamonada</taxon>
        <taxon>Preaxostyla</taxon>
        <taxon>Oxymonadida</taxon>
        <taxon>Blattamonas</taxon>
    </lineage>
</organism>
<name>A0ABQ9WUS4_9EUKA</name>
<keyword evidence="2" id="KW-1185">Reference proteome</keyword>
<evidence type="ECO:0000313" key="1">
    <source>
        <dbReference type="EMBL" id="KAK2943245.1"/>
    </source>
</evidence>
<proteinExistence type="predicted"/>
<dbReference type="EMBL" id="JARBJD010000355">
    <property type="protein sequence ID" value="KAK2943245.1"/>
    <property type="molecule type" value="Genomic_DNA"/>
</dbReference>